<accession>A0A0F9K602</accession>
<evidence type="ECO:0000313" key="1">
    <source>
        <dbReference type="EMBL" id="KKM06603.1"/>
    </source>
</evidence>
<dbReference type="EMBL" id="LAZR01015953">
    <property type="protein sequence ID" value="KKM06603.1"/>
    <property type="molecule type" value="Genomic_DNA"/>
</dbReference>
<organism evidence="1">
    <name type="scientific">marine sediment metagenome</name>
    <dbReference type="NCBI Taxonomy" id="412755"/>
    <lineage>
        <taxon>unclassified sequences</taxon>
        <taxon>metagenomes</taxon>
        <taxon>ecological metagenomes</taxon>
    </lineage>
</organism>
<dbReference type="AlphaFoldDB" id="A0A0F9K602"/>
<gene>
    <name evidence="1" type="ORF">LCGC14_1742270</name>
</gene>
<reference evidence="1" key="1">
    <citation type="journal article" date="2015" name="Nature">
        <title>Complex archaea that bridge the gap between prokaryotes and eukaryotes.</title>
        <authorList>
            <person name="Spang A."/>
            <person name="Saw J.H."/>
            <person name="Jorgensen S.L."/>
            <person name="Zaremba-Niedzwiedzka K."/>
            <person name="Martijn J."/>
            <person name="Lind A.E."/>
            <person name="van Eijk R."/>
            <person name="Schleper C."/>
            <person name="Guy L."/>
            <person name="Ettema T.J."/>
        </authorList>
    </citation>
    <scope>NUCLEOTIDE SEQUENCE</scope>
</reference>
<name>A0A0F9K602_9ZZZZ</name>
<sequence length="82" mass="8815">MKDQLGRPIIPATSASTDCPLEGKPFECACCKRLTARNAALKEQLDNILAFDDGAALTPENALMQLSLIFGYGRAALDKSDE</sequence>
<protein>
    <submittedName>
        <fullName evidence="1">Uncharacterized protein</fullName>
    </submittedName>
</protein>
<comment type="caution">
    <text evidence="1">The sequence shown here is derived from an EMBL/GenBank/DDBJ whole genome shotgun (WGS) entry which is preliminary data.</text>
</comment>
<proteinExistence type="predicted"/>